<dbReference type="Gene3D" id="3.40.50.150">
    <property type="entry name" value="Vaccinia Virus protein VP39"/>
    <property type="match status" value="1"/>
</dbReference>
<dbReference type="InterPro" id="IPR029063">
    <property type="entry name" value="SAM-dependent_MTases_sf"/>
</dbReference>
<accession>A0ABU2DPK2</accession>
<organism evidence="5 6">
    <name type="scientific">Nesterenkonia aerolata</name>
    <dbReference type="NCBI Taxonomy" id="3074079"/>
    <lineage>
        <taxon>Bacteria</taxon>
        <taxon>Bacillati</taxon>
        <taxon>Actinomycetota</taxon>
        <taxon>Actinomycetes</taxon>
        <taxon>Micrococcales</taxon>
        <taxon>Micrococcaceae</taxon>
        <taxon>Nesterenkonia</taxon>
    </lineage>
</organism>
<dbReference type="PANTHER" id="PTHR43861:SF1">
    <property type="entry name" value="TRANS-ACONITATE 2-METHYLTRANSFERASE"/>
    <property type="match status" value="1"/>
</dbReference>
<evidence type="ECO:0000313" key="5">
    <source>
        <dbReference type="EMBL" id="MDR8018440.1"/>
    </source>
</evidence>
<dbReference type="RefSeq" id="WP_310547409.1">
    <property type="nucleotide sequence ID" value="NZ_JAVKGR010000001.1"/>
</dbReference>
<evidence type="ECO:0000256" key="3">
    <source>
        <dbReference type="SAM" id="MobiDB-lite"/>
    </source>
</evidence>
<dbReference type="CDD" id="cd02440">
    <property type="entry name" value="AdoMet_MTases"/>
    <property type="match status" value="1"/>
</dbReference>
<evidence type="ECO:0000259" key="4">
    <source>
        <dbReference type="Pfam" id="PF13649"/>
    </source>
</evidence>
<name>A0ABU2DPK2_9MICC</name>
<gene>
    <name evidence="5" type="ORF">RIL96_02500</name>
</gene>
<feature type="domain" description="Methyltransferase" evidence="4">
    <location>
        <begin position="73"/>
        <end position="165"/>
    </location>
</feature>
<dbReference type="Proteomes" id="UP001251870">
    <property type="component" value="Unassembled WGS sequence"/>
</dbReference>
<feature type="compositionally biased region" description="Low complexity" evidence="3">
    <location>
        <begin position="11"/>
        <end position="23"/>
    </location>
</feature>
<sequence length="300" mass="32708">MPSPTEPAAPSPATAAADATRSPYLGHQPRTPAPGVGDGTHWNPARYLTFSGERLQPFIDLLHRAGVPEARRIVDLGCGPGTGMPVLRALWPQAEITGVDSSAEMLERAAQSTAEDAGISYLRADIRDLQLEEPADLIVSNAALQWLPDHRALLPQILDQVAPGGALAVQIPGNFSAPSHRLLAEFAAAEPYAEHIDPQTLLQPTADLPEYMLDVAREGWTVDAWETRYHHILTGDDPVFTWISSTAARPVLQALPDPLREQFIAEFKRALAEAYPPTRLGTILPFRRMFFIARRPSQAG</sequence>
<keyword evidence="1 5" id="KW-0489">Methyltransferase</keyword>
<reference evidence="5 6" key="1">
    <citation type="submission" date="2023-09" db="EMBL/GenBank/DDBJ databases">
        <title>Description of three actinobacteria isolated from air of manufacturing shop in a pharmaceutical factory.</title>
        <authorList>
            <person name="Zhang D.-F."/>
        </authorList>
    </citation>
    <scope>NUCLEOTIDE SEQUENCE [LARGE SCALE GENOMIC DNA]</scope>
    <source>
        <strain evidence="5 6">LY-0111</strain>
    </source>
</reference>
<dbReference type="InterPro" id="IPR023149">
    <property type="entry name" value="Trans_acon_MeTrfase_C"/>
</dbReference>
<dbReference type="EMBL" id="JAVKGR010000001">
    <property type="protein sequence ID" value="MDR8018440.1"/>
    <property type="molecule type" value="Genomic_DNA"/>
</dbReference>
<keyword evidence="2" id="KW-0808">Transferase</keyword>
<dbReference type="Gene3D" id="1.10.150.290">
    <property type="entry name" value="S-adenosyl-L-methionine-dependent methyltransferases"/>
    <property type="match status" value="1"/>
</dbReference>
<comment type="caution">
    <text evidence="5">The sequence shown here is derived from an EMBL/GenBank/DDBJ whole genome shotgun (WGS) entry which is preliminary data.</text>
</comment>
<dbReference type="SUPFAM" id="SSF53335">
    <property type="entry name" value="S-adenosyl-L-methionine-dependent methyltransferases"/>
    <property type="match status" value="1"/>
</dbReference>
<evidence type="ECO:0000256" key="1">
    <source>
        <dbReference type="ARBA" id="ARBA00022603"/>
    </source>
</evidence>
<proteinExistence type="predicted"/>
<keyword evidence="6" id="KW-1185">Reference proteome</keyword>
<dbReference type="PANTHER" id="PTHR43861">
    <property type="entry name" value="TRANS-ACONITATE 2-METHYLTRANSFERASE-RELATED"/>
    <property type="match status" value="1"/>
</dbReference>
<feature type="compositionally biased region" description="Pro residues" evidence="3">
    <location>
        <begin position="1"/>
        <end position="10"/>
    </location>
</feature>
<evidence type="ECO:0000256" key="2">
    <source>
        <dbReference type="ARBA" id="ARBA00022679"/>
    </source>
</evidence>
<protein>
    <submittedName>
        <fullName evidence="5">Methyltransferase domain-containing protein</fullName>
    </submittedName>
</protein>
<evidence type="ECO:0000313" key="6">
    <source>
        <dbReference type="Proteomes" id="UP001251870"/>
    </source>
</evidence>
<dbReference type="Pfam" id="PF13649">
    <property type="entry name" value="Methyltransf_25"/>
    <property type="match status" value="1"/>
</dbReference>
<feature type="region of interest" description="Disordered" evidence="3">
    <location>
        <begin position="1"/>
        <end position="40"/>
    </location>
</feature>
<dbReference type="GO" id="GO:0008168">
    <property type="term" value="F:methyltransferase activity"/>
    <property type="evidence" value="ECO:0007669"/>
    <property type="project" value="UniProtKB-KW"/>
</dbReference>
<dbReference type="GO" id="GO:0032259">
    <property type="term" value="P:methylation"/>
    <property type="evidence" value="ECO:0007669"/>
    <property type="project" value="UniProtKB-KW"/>
</dbReference>
<dbReference type="InterPro" id="IPR041698">
    <property type="entry name" value="Methyltransf_25"/>
</dbReference>